<dbReference type="PROSITE" id="PS50105">
    <property type="entry name" value="SAM_DOMAIN"/>
    <property type="match status" value="1"/>
</dbReference>
<dbReference type="EMBL" id="GECU01029849">
    <property type="protein sequence ID" value="JAS77857.1"/>
    <property type="molecule type" value="Transcribed_RNA"/>
</dbReference>
<dbReference type="InterPro" id="IPR013761">
    <property type="entry name" value="SAM/pointed_sf"/>
</dbReference>
<evidence type="ECO:0000313" key="2">
    <source>
        <dbReference type="EMBL" id="JAS77857.1"/>
    </source>
</evidence>
<dbReference type="SMART" id="SM00454">
    <property type="entry name" value="SAM"/>
    <property type="match status" value="1"/>
</dbReference>
<sequence>RDTCTLYRNSPSRSVFKTCDDDTEIDSISRERLTPSLPTVFLSSPQKSSSPLSRTWDCNRLYNQYNIGGLVSPRVFTPRSPANSINGMKKKKLLNKIGRPSWLKKLTKRRTRSVGSEDNIDFNSSKPNGFDFSQLLFALGIDEFYSVFKEQELDMGTFLTLTIEDLESMGIHSQVSQERILKSIKMLQKIQL</sequence>
<organism evidence="2">
    <name type="scientific">Homalodisca liturata</name>
    <dbReference type="NCBI Taxonomy" id="320908"/>
    <lineage>
        <taxon>Eukaryota</taxon>
        <taxon>Metazoa</taxon>
        <taxon>Ecdysozoa</taxon>
        <taxon>Arthropoda</taxon>
        <taxon>Hexapoda</taxon>
        <taxon>Insecta</taxon>
        <taxon>Pterygota</taxon>
        <taxon>Neoptera</taxon>
        <taxon>Paraneoptera</taxon>
        <taxon>Hemiptera</taxon>
        <taxon>Auchenorrhyncha</taxon>
        <taxon>Membracoidea</taxon>
        <taxon>Cicadellidae</taxon>
        <taxon>Cicadellinae</taxon>
        <taxon>Proconiini</taxon>
        <taxon>Homalodisca</taxon>
    </lineage>
</organism>
<dbReference type="Gene3D" id="1.10.150.50">
    <property type="entry name" value="Transcription Factor, Ets-1"/>
    <property type="match status" value="1"/>
</dbReference>
<name>A0A1B6HT38_9HEMI</name>
<evidence type="ECO:0000259" key="1">
    <source>
        <dbReference type="PROSITE" id="PS50105"/>
    </source>
</evidence>
<proteinExistence type="predicted"/>
<feature type="domain" description="SAM" evidence="1">
    <location>
        <begin position="131"/>
        <end position="190"/>
    </location>
</feature>
<dbReference type="Pfam" id="PF00536">
    <property type="entry name" value="SAM_1"/>
    <property type="match status" value="1"/>
</dbReference>
<gene>
    <name evidence="2" type="ORF">g.33704</name>
</gene>
<protein>
    <recommendedName>
        <fullName evidence="1">SAM domain-containing protein</fullName>
    </recommendedName>
</protein>
<dbReference type="SUPFAM" id="SSF47769">
    <property type="entry name" value="SAM/Pointed domain"/>
    <property type="match status" value="1"/>
</dbReference>
<dbReference type="AlphaFoldDB" id="A0A1B6HT38"/>
<dbReference type="InterPro" id="IPR001660">
    <property type="entry name" value="SAM"/>
</dbReference>
<accession>A0A1B6HT38</accession>
<feature type="non-terminal residue" evidence="2">
    <location>
        <position position="1"/>
    </location>
</feature>
<reference evidence="2" key="1">
    <citation type="submission" date="2015-11" db="EMBL/GenBank/DDBJ databases">
        <title>De novo transcriptome assembly of four potential Pierce s Disease insect vectors from Arizona vineyards.</title>
        <authorList>
            <person name="Tassone E.E."/>
        </authorList>
    </citation>
    <scope>NUCLEOTIDE SEQUENCE</scope>
</reference>